<dbReference type="EMBL" id="JAXOVC010000016">
    <property type="protein sequence ID" value="KAK4493602.1"/>
    <property type="molecule type" value="Genomic_DNA"/>
</dbReference>
<keyword evidence="1" id="KW-0472">Membrane</keyword>
<comment type="caution">
    <text evidence="2">The sequence shown here is derived from an EMBL/GenBank/DDBJ whole genome shotgun (WGS) entry which is preliminary data.</text>
</comment>
<keyword evidence="3" id="KW-1185">Reference proteome</keyword>
<sequence>MSDPQSSVWLLQGASDEKSLKLDDEEQILPSWKRSRRLFNAQSNSRRSSWIWIAVLAGMALNNAGWYAAWRGWLLATNSVEKNHLNYFLKPGDKEAIEVPFEHDWTRLEDIEVNGYRYGDANWQPGEWAPGDTPQVKFRLRRLTLCGE</sequence>
<evidence type="ECO:0000313" key="2">
    <source>
        <dbReference type="EMBL" id="KAK4493602.1"/>
    </source>
</evidence>
<dbReference type="Proteomes" id="UP001305779">
    <property type="component" value="Unassembled WGS sequence"/>
</dbReference>
<reference evidence="2 3" key="1">
    <citation type="journal article" date="2023" name="G3 (Bethesda)">
        <title>A chromosome-level genome assembly of Zasmidium syzygii isolated from banana leaves.</title>
        <authorList>
            <person name="van Westerhoven A.C."/>
            <person name="Mehrabi R."/>
            <person name="Talebi R."/>
            <person name="Steentjes M.B.F."/>
            <person name="Corcolon B."/>
            <person name="Chong P.A."/>
            <person name="Kema G.H.J."/>
            <person name="Seidl M.F."/>
        </authorList>
    </citation>
    <scope>NUCLEOTIDE SEQUENCE [LARGE SCALE GENOMIC DNA]</scope>
    <source>
        <strain evidence="2 3">P124</strain>
    </source>
</reference>
<gene>
    <name evidence="2" type="ORF">PRZ48_015269</name>
</gene>
<evidence type="ECO:0000256" key="1">
    <source>
        <dbReference type="SAM" id="Phobius"/>
    </source>
</evidence>
<evidence type="ECO:0000313" key="3">
    <source>
        <dbReference type="Proteomes" id="UP001305779"/>
    </source>
</evidence>
<organism evidence="2 3">
    <name type="scientific">Zasmidium cellare</name>
    <name type="common">Wine cellar mold</name>
    <name type="synonym">Racodium cellare</name>
    <dbReference type="NCBI Taxonomy" id="395010"/>
    <lineage>
        <taxon>Eukaryota</taxon>
        <taxon>Fungi</taxon>
        <taxon>Dikarya</taxon>
        <taxon>Ascomycota</taxon>
        <taxon>Pezizomycotina</taxon>
        <taxon>Dothideomycetes</taxon>
        <taxon>Dothideomycetidae</taxon>
        <taxon>Mycosphaerellales</taxon>
        <taxon>Mycosphaerellaceae</taxon>
        <taxon>Zasmidium</taxon>
    </lineage>
</organism>
<feature type="transmembrane region" description="Helical" evidence="1">
    <location>
        <begin position="50"/>
        <end position="69"/>
    </location>
</feature>
<proteinExistence type="predicted"/>
<name>A0ABR0DWN4_ZASCE</name>
<keyword evidence="1" id="KW-1133">Transmembrane helix</keyword>
<protein>
    <submittedName>
        <fullName evidence="2">Uncharacterized protein</fullName>
    </submittedName>
</protein>
<accession>A0ABR0DWN4</accession>
<keyword evidence="1" id="KW-0812">Transmembrane</keyword>